<dbReference type="InterPro" id="IPR023614">
    <property type="entry name" value="Porin_dom_sf"/>
</dbReference>
<protein>
    <recommendedName>
        <fullName evidence="13">Translocase of outer membrane 40 kDa subunit</fullName>
    </recommendedName>
</protein>
<dbReference type="GO" id="GO:0006811">
    <property type="term" value="P:monoatomic ion transport"/>
    <property type="evidence" value="ECO:0007669"/>
    <property type="project" value="UniProtKB-KW"/>
</dbReference>
<keyword evidence="15" id="KW-1185">Reference proteome</keyword>
<dbReference type="GO" id="GO:0046930">
    <property type="term" value="C:pore complex"/>
    <property type="evidence" value="ECO:0007669"/>
    <property type="project" value="UniProtKB-KW"/>
</dbReference>
<evidence type="ECO:0000256" key="8">
    <source>
        <dbReference type="ARBA" id="ARBA00023065"/>
    </source>
</evidence>
<dbReference type="OrthoDB" id="19656at2759"/>
<evidence type="ECO:0000256" key="12">
    <source>
        <dbReference type="ARBA" id="ARBA00053390"/>
    </source>
</evidence>
<evidence type="ECO:0000256" key="1">
    <source>
        <dbReference type="ARBA" id="ARBA00004374"/>
    </source>
</evidence>
<evidence type="ECO:0000313" key="15">
    <source>
        <dbReference type="Proteomes" id="UP000019804"/>
    </source>
</evidence>
<dbReference type="STRING" id="1388766.A0A017SKU7"/>
<comment type="function">
    <text evidence="12">Channel-forming protein essential for import of protein precursors into mitochondria.</text>
</comment>
<dbReference type="RefSeq" id="XP_040640957.1">
    <property type="nucleotide sequence ID" value="XM_040786212.1"/>
</dbReference>
<dbReference type="GO" id="GO:0008320">
    <property type="term" value="F:protein transmembrane transporter activity"/>
    <property type="evidence" value="ECO:0007669"/>
    <property type="project" value="InterPro"/>
</dbReference>
<dbReference type="Pfam" id="PF01459">
    <property type="entry name" value="Porin_3"/>
    <property type="match status" value="1"/>
</dbReference>
<dbReference type="PANTHER" id="PTHR10802">
    <property type="entry name" value="MITOCHONDRIAL IMPORT RECEPTOR SUBUNIT TOM40"/>
    <property type="match status" value="1"/>
</dbReference>
<dbReference type="GeneID" id="63701336"/>
<keyword evidence="5" id="KW-0812">Transmembrane</keyword>
<accession>A0A017SKU7</accession>
<gene>
    <name evidence="14" type="ORF">EURHEDRAFT_513842</name>
</gene>
<dbReference type="Gene3D" id="2.40.160.10">
    <property type="entry name" value="Porin"/>
    <property type="match status" value="1"/>
</dbReference>
<organism evidence="14 15">
    <name type="scientific">Aspergillus ruber (strain CBS 135680)</name>
    <dbReference type="NCBI Taxonomy" id="1388766"/>
    <lineage>
        <taxon>Eukaryota</taxon>
        <taxon>Fungi</taxon>
        <taxon>Dikarya</taxon>
        <taxon>Ascomycota</taxon>
        <taxon>Pezizomycotina</taxon>
        <taxon>Eurotiomycetes</taxon>
        <taxon>Eurotiomycetidae</taxon>
        <taxon>Eurotiales</taxon>
        <taxon>Aspergillaceae</taxon>
        <taxon>Aspergillus</taxon>
        <taxon>Aspergillus subgen. Aspergillus</taxon>
    </lineage>
</organism>
<evidence type="ECO:0000313" key="14">
    <source>
        <dbReference type="EMBL" id="EYE97269.1"/>
    </source>
</evidence>
<dbReference type="InterPro" id="IPR027246">
    <property type="entry name" value="Porin_Euk/Tom40"/>
</dbReference>
<proteinExistence type="inferred from homology"/>
<evidence type="ECO:0000256" key="2">
    <source>
        <dbReference type="ARBA" id="ARBA00010510"/>
    </source>
</evidence>
<reference evidence="15" key="1">
    <citation type="journal article" date="2014" name="Nat. Commun.">
        <title>Genomic adaptations of the halophilic Dead Sea filamentous fungus Eurotium rubrum.</title>
        <authorList>
            <person name="Kis-Papo T."/>
            <person name="Weig A.R."/>
            <person name="Riley R."/>
            <person name="Persoh D."/>
            <person name="Salamov A."/>
            <person name="Sun H."/>
            <person name="Lipzen A."/>
            <person name="Wasser S.P."/>
            <person name="Rambold G."/>
            <person name="Grigoriev I.V."/>
            <person name="Nevo E."/>
        </authorList>
    </citation>
    <scope>NUCLEOTIDE SEQUENCE [LARGE SCALE GENOMIC DNA]</scope>
    <source>
        <strain evidence="15">CBS 135680</strain>
    </source>
</reference>
<keyword evidence="3" id="KW-0813">Transport</keyword>
<evidence type="ECO:0000256" key="11">
    <source>
        <dbReference type="ARBA" id="ARBA00023136"/>
    </source>
</evidence>
<dbReference type="CDD" id="cd07305">
    <property type="entry name" value="Porin3_Tom40"/>
    <property type="match status" value="1"/>
</dbReference>
<evidence type="ECO:0000256" key="9">
    <source>
        <dbReference type="ARBA" id="ARBA00023114"/>
    </source>
</evidence>
<dbReference type="AlphaFoldDB" id="A0A017SKU7"/>
<evidence type="ECO:0000256" key="5">
    <source>
        <dbReference type="ARBA" id="ARBA00022692"/>
    </source>
</evidence>
<name>A0A017SKU7_ASPRC</name>
<keyword evidence="4" id="KW-1134">Transmembrane beta strand</keyword>
<sequence>MADLSSAFSFLTDNSVAAVAKDAYNSFSERREALGLSNPGTVDNIAREVQKEVLLSNFMFTGLRADLTKAFSMSPLFRVSHAFAMGSSGNLPPYAFSAMYGSPRVFTQGNFGSDGSLAAVGNYRWSPKFVTKANTQIMAGATQGLLQLDNDYTGDDFSASIKAFNPSLLDGGLTGIFVGSYLQSITPNLALGFEAIWQRQGMSTRPETALSYCGRYKTSDWIASAQLQAQGVFAASYWRKLSERIEAGVDMNLQFAPNPAAAMMGAPSKDGTTSIGAKYDFRASSFRAQVDSTGKVSCLLEKRIAMPIALTFAGEIDHAKQSAKLGLAVSLEIAGEEMLEQQEKIEAHGMVPPPF</sequence>
<dbReference type="GO" id="GO:0030150">
    <property type="term" value="P:protein import into mitochondrial matrix"/>
    <property type="evidence" value="ECO:0007669"/>
    <property type="project" value="InterPro"/>
</dbReference>
<dbReference type="FunFam" id="2.40.160.10:FF:000009">
    <property type="entry name" value="Mitochondrial import receptor subunit TOM40"/>
    <property type="match status" value="1"/>
</dbReference>
<dbReference type="GO" id="GO:0015288">
    <property type="term" value="F:porin activity"/>
    <property type="evidence" value="ECO:0007669"/>
    <property type="project" value="UniProtKB-KW"/>
</dbReference>
<dbReference type="GO" id="GO:0005741">
    <property type="term" value="C:mitochondrial outer membrane"/>
    <property type="evidence" value="ECO:0007669"/>
    <property type="project" value="UniProtKB-SubCell"/>
</dbReference>
<evidence type="ECO:0000256" key="10">
    <source>
        <dbReference type="ARBA" id="ARBA00023128"/>
    </source>
</evidence>
<keyword evidence="6" id="KW-1000">Mitochondrion outer membrane</keyword>
<keyword evidence="10" id="KW-0496">Mitochondrion</keyword>
<evidence type="ECO:0000256" key="4">
    <source>
        <dbReference type="ARBA" id="ARBA00022452"/>
    </source>
</evidence>
<keyword evidence="11" id="KW-0472">Membrane</keyword>
<dbReference type="HOGENOM" id="CLU_042174_0_0_1"/>
<evidence type="ECO:0000256" key="7">
    <source>
        <dbReference type="ARBA" id="ARBA00022927"/>
    </source>
</evidence>
<dbReference type="EMBL" id="KK088416">
    <property type="protein sequence ID" value="EYE97269.1"/>
    <property type="molecule type" value="Genomic_DNA"/>
</dbReference>
<evidence type="ECO:0000256" key="3">
    <source>
        <dbReference type="ARBA" id="ARBA00022448"/>
    </source>
</evidence>
<comment type="similarity">
    <text evidence="2">Belongs to the Tom40 family.</text>
</comment>
<comment type="subcellular location">
    <subcellularLocation>
        <location evidence="1">Mitochondrion outer membrane</location>
        <topology evidence="1">Multi-pass membrane protein</topology>
    </subcellularLocation>
</comment>
<evidence type="ECO:0000256" key="13">
    <source>
        <dbReference type="ARBA" id="ARBA00078731"/>
    </source>
</evidence>
<dbReference type="Proteomes" id="UP000019804">
    <property type="component" value="Unassembled WGS sequence"/>
</dbReference>
<keyword evidence="8" id="KW-0406">Ion transport</keyword>
<dbReference type="InterPro" id="IPR037930">
    <property type="entry name" value="Tom40"/>
</dbReference>
<evidence type="ECO:0000256" key="6">
    <source>
        <dbReference type="ARBA" id="ARBA00022787"/>
    </source>
</evidence>
<keyword evidence="7" id="KW-0653">Protein transport</keyword>
<keyword evidence="9" id="KW-0626">Porin</keyword>